<reference evidence="10 11" key="1">
    <citation type="submission" date="2024-10" db="EMBL/GenBank/DDBJ databases">
        <authorList>
            <person name="Riesco R."/>
        </authorList>
    </citation>
    <scope>NUCLEOTIDE SEQUENCE [LARGE SCALE GENOMIC DNA]</scope>
    <source>
        <strain evidence="9 11">NCIMB 15448</strain>
        <strain evidence="7 10">NCIMB 15449</strain>
        <strain evidence="8 12">NCIMB 15450</strain>
    </source>
</reference>
<keyword evidence="4 6" id="KW-1133">Transmembrane helix</keyword>
<evidence type="ECO:0000313" key="10">
    <source>
        <dbReference type="Proteomes" id="UP001609175"/>
    </source>
</evidence>
<dbReference type="Proteomes" id="UP001609219">
    <property type="component" value="Unassembled WGS sequence"/>
</dbReference>
<feature type="transmembrane region" description="Helical" evidence="6">
    <location>
        <begin position="192"/>
        <end position="210"/>
    </location>
</feature>
<evidence type="ECO:0000256" key="4">
    <source>
        <dbReference type="ARBA" id="ARBA00022989"/>
    </source>
</evidence>
<protein>
    <submittedName>
        <fullName evidence="8">LysE family translocator</fullName>
    </submittedName>
</protein>
<keyword evidence="2" id="KW-1003">Cell membrane</keyword>
<feature type="transmembrane region" description="Helical" evidence="6">
    <location>
        <begin position="65"/>
        <end position="89"/>
    </location>
</feature>
<evidence type="ECO:0000313" key="9">
    <source>
        <dbReference type="EMBL" id="MFH5243503.1"/>
    </source>
</evidence>
<feature type="transmembrane region" description="Helical" evidence="6">
    <location>
        <begin position="39"/>
        <end position="59"/>
    </location>
</feature>
<dbReference type="EMBL" id="JBIMSN010000141">
    <property type="protein sequence ID" value="MFH5232272.1"/>
    <property type="molecule type" value="Genomic_DNA"/>
</dbReference>
<gene>
    <name evidence="9" type="ORF">ACHIPV_16705</name>
    <name evidence="7" type="ORF">ACHIPZ_27510</name>
    <name evidence="8" type="ORF">ACHIRB_27420</name>
</gene>
<dbReference type="PANTHER" id="PTHR30086">
    <property type="entry name" value="ARGININE EXPORTER PROTEIN ARGO"/>
    <property type="match status" value="1"/>
</dbReference>
<dbReference type="Pfam" id="PF01810">
    <property type="entry name" value="LysE"/>
    <property type="match status" value="1"/>
</dbReference>
<sequence length="212" mass="21373">MVPTAHLLAFLAAAFVIIVIPGPSVLFTVGRALALGRRAALLTVIGNGVGSAVPLIAVAVGLGAIVAASAIALTIVKLAGAAYLIYLGIHAFRDRKSLAAAFGTQVDPVANGRVFTQGVVVGMTNPKTIVFFAAVLPQFADPDSPMLSVQLLVLGTMFILIGFVSDGAWALLAGTVRTWFAKSPKRLEAVGAAGGVLIIGVGATLAASGAKS</sequence>
<evidence type="ECO:0000313" key="11">
    <source>
        <dbReference type="Proteomes" id="UP001609176"/>
    </source>
</evidence>
<evidence type="ECO:0000313" key="7">
    <source>
        <dbReference type="EMBL" id="MFH5211920.1"/>
    </source>
</evidence>
<keyword evidence="3 6" id="KW-0812">Transmembrane</keyword>
<evidence type="ECO:0000256" key="5">
    <source>
        <dbReference type="ARBA" id="ARBA00023136"/>
    </source>
</evidence>
<feature type="transmembrane region" description="Helical" evidence="6">
    <location>
        <begin position="6"/>
        <end position="27"/>
    </location>
</feature>
<evidence type="ECO:0000256" key="3">
    <source>
        <dbReference type="ARBA" id="ARBA00022692"/>
    </source>
</evidence>
<comment type="caution">
    <text evidence="8">The sequence shown here is derived from an EMBL/GenBank/DDBJ whole genome shotgun (WGS) entry which is preliminary data.</text>
</comment>
<evidence type="ECO:0000256" key="2">
    <source>
        <dbReference type="ARBA" id="ARBA00022475"/>
    </source>
</evidence>
<dbReference type="InterPro" id="IPR001123">
    <property type="entry name" value="LeuE-type"/>
</dbReference>
<evidence type="ECO:0000256" key="6">
    <source>
        <dbReference type="SAM" id="Phobius"/>
    </source>
</evidence>
<dbReference type="PIRSF" id="PIRSF006324">
    <property type="entry name" value="LeuE"/>
    <property type="match status" value="1"/>
</dbReference>
<dbReference type="Proteomes" id="UP001609176">
    <property type="component" value="Unassembled WGS sequence"/>
</dbReference>
<keyword evidence="12" id="KW-1185">Reference proteome</keyword>
<dbReference type="Proteomes" id="UP001609175">
    <property type="component" value="Unassembled WGS sequence"/>
</dbReference>
<dbReference type="EMBL" id="JBIMSP010000026">
    <property type="protein sequence ID" value="MFH5243503.1"/>
    <property type="molecule type" value="Genomic_DNA"/>
</dbReference>
<proteinExistence type="predicted"/>
<dbReference type="EMBL" id="JBIMSO010000139">
    <property type="protein sequence ID" value="MFH5211920.1"/>
    <property type="molecule type" value="Genomic_DNA"/>
</dbReference>
<feature type="transmembrane region" description="Helical" evidence="6">
    <location>
        <begin position="151"/>
        <end position="172"/>
    </location>
</feature>
<comment type="subcellular location">
    <subcellularLocation>
        <location evidence="1">Cell membrane</location>
        <topology evidence="1">Multi-pass membrane protein</topology>
    </subcellularLocation>
</comment>
<evidence type="ECO:0000313" key="8">
    <source>
        <dbReference type="EMBL" id="MFH5232272.1"/>
    </source>
</evidence>
<dbReference type="PANTHER" id="PTHR30086:SF20">
    <property type="entry name" value="ARGININE EXPORTER PROTEIN ARGO-RELATED"/>
    <property type="match status" value="1"/>
</dbReference>
<organism evidence="8 12">
    <name type="scientific">Antrihabitans spumae</name>
    <dbReference type="NCBI Taxonomy" id="3373370"/>
    <lineage>
        <taxon>Bacteria</taxon>
        <taxon>Bacillati</taxon>
        <taxon>Actinomycetota</taxon>
        <taxon>Actinomycetes</taxon>
        <taxon>Mycobacteriales</taxon>
        <taxon>Nocardiaceae</taxon>
        <taxon>Antrihabitans</taxon>
    </lineage>
</organism>
<keyword evidence="5 6" id="KW-0472">Membrane</keyword>
<name>A0ABW7KAZ0_9NOCA</name>
<accession>A0ABW7KAZ0</accession>
<evidence type="ECO:0000313" key="12">
    <source>
        <dbReference type="Proteomes" id="UP001609219"/>
    </source>
</evidence>
<evidence type="ECO:0000256" key="1">
    <source>
        <dbReference type="ARBA" id="ARBA00004651"/>
    </source>
</evidence>
<dbReference type="RefSeq" id="WP_395118804.1">
    <property type="nucleotide sequence ID" value="NZ_JBIMSN010000141.1"/>
</dbReference>